<name>A0ACC2XFQ0_9TREE</name>
<accession>A0ACC2XFQ0</accession>
<organism evidence="1 2">
    <name type="scientific">Naganishia vaughanmartiniae</name>
    <dbReference type="NCBI Taxonomy" id="1424756"/>
    <lineage>
        <taxon>Eukaryota</taxon>
        <taxon>Fungi</taxon>
        <taxon>Dikarya</taxon>
        <taxon>Basidiomycota</taxon>
        <taxon>Agaricomycotina</taxon>
        <taxon>Tremellomycetes</taxon>
        <taxon>Filobasidiales</taxon>
        <taxon>Filobasidiaceae</taxon>
        <taxon>Naganishia</taxon>
    </lineage>
</organism>
<evidence type="ECO:0000313" key="1">
    <source>
        <dbReference type="EMBL" id="KAJ9122463.1"/>
    </source>
</evidence>
<keyword evidence="2" id="KW-1185">Reference proteome</keyword>
<comment type="caution">
    <text evidence="1">The sequence shown here is derived from an EMBL/GenBank/DDBJ whole genome shotgun (WGS) entry which is preliminary data.</text>
</comment>
<gene>
    <name evidence="1" type="ORF">QFC22_001889</name>
</gene>
<protein>
    <submittedName>
        <fullName evidence="1">Uncharacterized protein</fullName>
    </submittedName>
</protein>
<reference evidence="1" key="1">
    <citation type="submission" date="2023-04" db="EMBL/GenBank/DDBJ databases">
        <title>Draft Genome sequencing of Naganishia species isolated from polar environments using Oxford Nanopore Technology.</title>
        <authorList>
            <person name="Leo P."/>
            <person name="Venkateswaran K."/>
        </authorList>
    </citation>
    <scope>NUCLEOTIDE SEQUENCE</scope>
    <source>
        <strain evidence="1">MNA-CCFEE 5425</strain>
    </source>
</reference>
<proteinExistence type="predicted"/>
<evidence type="ECO:0000313" key="2">
    <source>
        <dbReference type="Proteomes" id="UP001243375"/>
    </source>
</evidence>
<sequence>MLVVYKSAKDQKGQAGVGVDVMRIDQAGVDAKGLEEVLIEQGLTVLHQLHPSELAVFRTTPQLTSPTPHSPGAETARLNYLIRMWTAKEAYAKAIGTGLGTEFKEISLVGLDHLDIGEVESAVQ</sequence>
<dbReference type="Proteomes" id="UP001243375">
    <property type="component" value="Unassembled WGS sequence"/>
</dbReference>
<dbReference type="EMBL" id="JASBWU010000004">
    <property type="protein sequence ID" value="KAJ9122463.1"/>
    <property type="molecule type" value="Genomic_DNA"/>
</dbReference>